<reference evidence="1" key="1">
    <citation type="submission" date="2023-07" db="EMBL/GenBank/DDBJ databases">
        <title>Sorghum-associated microbial communities from plants grown in Nebraska, USA.</title>
        <authorList>
            <person name="Schachtman D."/>
        </authorList>
    </citation>
    <scope>NUCLEOTIDE SEQUENCE</scope>
    <source>
        <strain evidence="1">DS1061</strain>
    </source>
</reference>
<sequence>MEATAAHISHICMTCARCEKLKTLFQGARNAFLDRIGIHA</sequence>
<dbReference type="EMBL" id="JAURTK010000003">
    <property type="protein sequence ID" value="MDP9647485.1"/>
    <property type="molecule type" value="Genomic_DNA"/>
</dbReference>
<name>A0AB73IBS0_9BURK</name>
<evidence type="ECO:0000313" key="1">
    <source>
        <dbReference type="EMBL" id="MDP9647485.1"/>
    </source>
</evidence>
<dbReference type="Proteomes" id="UP001229486">
    <property type="component" value="Unassembled WGS sequence"/>
</dbReference>
<gene>
    <name evidence="1" type="ORF">J2793_002931</name>
</gene>
<evidence type="ECO:0000313" key="2">
    <source>
        <dbReference type="Proteomes" id="UP001229486"/>
    </source>
</evidence>
<organism evidence="1 2">
    <name type="scientific">Paraburkholderia caledonica</name>
    <dbReference type="NCBI Taxonomy" id="134536"/>
    <lineage>
        <taxon>Bacteria</taxon>
        <taxon>Pseudomonadati</taxon>
        <taxon>Pseudomonadota</taxon>
        <taxon>Betaproteobacteria</taxon>
        <taxon>Burkholderiales</taxon>
        <taxon>Burkholderiaceae</taxon>
        <taxon>Paraburkholderia</taxon>
    </lineage>
</organism>
<comment type="caution">
    <text evidence="1">The sequence shown here is derived from an EMBL/GenBank/DDBJ whole genome shotgun (WGS) entry which is preliminary data.</text>
</comment>
<dbReference type="AlphaFoldDB" id="A0AB73IBS0"/>
<proteinExistence type="predicted"/>
<accession>A0AB73IBS0</accession>
<protein>
    <submittedName>
        <fullName evidence="1">Uncharacterized protein</fullName>
    </submittedName>
</protein>